<dbReference type="NCBIfam" id="TIGR04222">
    <property type="entry name" value="near_uncomplex"/>
    <property type="match status" value="1"/>
</dbReference>
<keyword evidence="1" id="KW-0472">Membrane</keyword>
<feature type="transmembrane region" description="Helical" evidence="1">
    <location>
        <begin position="153"/>
        <end position="171"/>
    </location>
</feature>
<proteinExistence type="predicted"/>
<feature type="transmembrane region" description="Helical" evidence="1">
    <location>
        <begin position="177"/>
        <end position="195"/>
    </location>
</feature>
<dbReference type="InterPro" id="IPR026467">
    <property type="entry name" value="Ser/Gly_Cys_C_dom"/>
</dbReference>
<reference evidence="2" key="1">
    <citation type="submission" date="2022-10" db="EMBL/GenBank/DDBJ databases">
        <title>The complete genomes of actinobacterial strains from the NBC collection.</title>
        <authorList>
            <person name="Joergensen T.S."/>
            <person name="Alvarez Arevalo M."/>
            <person name="Sterndorff E.B."/>
            <person name="Faurdal D."/>
            <person name="Vuksanovic O."/>
            <person name="Mourched A.-S."/>
            <person name="Charusanti P."/>
            <person name="Shaw S."/>
            <person name="Blin K."/>
            <person name="Weber T."/>
        </authorList>
    </citation>
    <scope>NUCLEOTIDE SEQUENCE</scope>
    <source>
        <strain evidence="2">NBC_00049</strain>
    </source>
</reference>
<protein>
    <submittedName>
        <fullName evidence="2">TIGR04222 domain-containing membrane protein</fullName>
    </submittedName>
</protein>
<dbReference type="AlphaFoldDB" id="A0AAU2JZ23"/>
<sequence length="261" mass="26981">MFWVLFLLAAWAGGLLSCGRLLLAAARAAEPATGSAAAYHHDELSLYETAYLAGGPHRVADLTLLSMQHQRRLLLAHTGWATVLDPVGRDPHERSLLGAFGPDGQSPVPAVRSAVVRDEAVRALADRLGAAGLAPTAGVRGGIGRGVRAVRGAALLILVLAAASLCVPAEGTTTPLLLAWFALPLTLTLACLAIARFEAGLHSSWASPAGQRLLVALDRELGGAEPLAAVAVHGAGAVDDPVLRAALGYGSRGRIPRQRGY</sequence>
<accession>A0AAU2JZ23</accession>
<name>A0AAU2JZ23_9ACTN</name>
<organism evidence="2">
    <name type="scientific">Streptomyces sp. NBC_00049</name>
    <dbReference type="NCBI Taxonomy" id="2903617"/>
    <lineage>
        <taxon>Bacteria</taxon>
        <taxon>Bacillati</taxon>
        <taxon>Actinomycetota</taxon>
        <taxon>Actinomycetes</taxon>
        <taxon>Kitasatosporales</taxon>
        <taxon>Streptomycetaceae</taxon>
        <taxon>Streptomyces</taxon>
    </lineage>
</organism>
<gene>
    <name evidence="2" type="ORF">OG327_27160</name>
</gene>
<evidence type="ECO:0000256" key="1">
    <source>
        <dbReference type="SAM" id="Phobius"/>
    </source>
</evidence>
<dbReference type="EMBL" id="CP108264">
    <property type="protein sequence ID" value="WTU76712.1"/>
    <property type="molecule type" value="Genomic_DNA"/>
</dbReference>
<evidence type="ECO:0000313" key="2">
    <source>
        <dbReference type="EMBL" id="WTU76712.1"/>
    </source>
</evidence>
<keyword evidence="1" id="KW-0812">Transmembrane</keyword>
<keyword evidence="1" id="KW-1133">Transmembrane helix</keyword>